<feature type="domain" description="Aspartate/ornithine carbamoyltransferase Asp/Orn-binding" evidence="3">
    <location>
        <begin position="196"/>
        <end position="352"/>
    </location>
</feature>
<dbReference type="Pfam" id="PF00185">
    <property type="entry name" value="OTCace"/>
    <property type="match status" value="1"/>
</dbReference>
<gene>
    <name evidence="5" type="ORF">CH333_09440</name>
</gene>
<dbReference type="PRINTS" id="PR00101">
    <property type="entry name" value="ATCASE"/>
</dbReference>
<comment type="caution">
    <text evidence="5">The sequence shown here is derived from an EMBL/GenBank/DDBJ whole genome shotgun (WGS) entry which is preliminary data.</text>
</comment>
<keyword evidence="1 2" id="KW-0808">Transferase</keyword>
<dbReference type="Gene3D" id="3.40.50.1370">
    <property type="entry name" value="Aspartate/ornithine carbamoyltransferase"/>
    <property type="match status" value="2"/>
</dbReference>
<dbReference type="InterPro" id="IPR036901">
    <property type="entry name" value="Asp/Orn_carbamoylTrfase_sf"/>
</dbReference>
<dbReference type="InterPro" id="IPR006132">
    <property type="entry name" value="Asp/Orn_carbamoyltranf_P-bd"/>
</dbReference>
<comment type="similarity">
    <text evidence="2">Belongs to the aspartate/ornithine carbamoyltransferase superfamily.</text>
</comment>
<dbReference type="Proteomes" id="UP000215215">
    <property type="component" value="Unassembled WGS sequence"/>
</dbReference>
<dbReference type="EMBL" id="NOZQ01000210">
    <property type="protein sequence ID" value="OYD13919.1"/>
    <property type="molecule type" value="Genomic_DNA"/>
</dbReference>
<evidence type="ECO:0000259" key="4">
    <source>
        <dbReference type="Pfam" id="PF02729"/>
    </source>
</evidence>
<proteinExistence type="inferred from homology"/>
<name>A0A235BPJ1_UNCW3</name>
<dbReference type="GO" id="GO:0004585">
    <property type="term" value="F:ornithine carbamoyltransferase activity"/>
    <property type="evidence" value="ECO:0007669"/>
    <property type="project" value="TreeGrafter"/>
</dbReference>
<feature type="domain" description="Aspartate/ornithine carbamoyltransferase carbamoyl-P binding" evidence="4">
    <location>
        <begin position="17"/>
        <end position="170"/>
    </location>
</feature>
<dbReference type="GO" id="GO:0016597">
    <property type="term" value="F:amino acid binding"/>
    <property type="evidence" value="ECO:0007669"/>
    <property type="project" value="InterPro"/>
</dbReference>
<dbReference type="InterPro" id="IPR006130">
    <property type="entry name" value="Asp/Orn_carbamoylTrfase"/>
</dbReference>
<dbReference type="PRINTS" id="PR00100">
    <property type="entry name" value="AOTCASE"/>
</dbReference>
<dbReference type="SUPFAM" id="SSF53671">
    <property type="entry name" value="Aspartate/ornithine carbamoyltransferase"/>
    <property type="match status" value="1"/>
</dbReference>
<protein>
    <submittedName>
        <fullName evidence="5">Ornithine carbamoyltransferase</fullName>
    </submittedName>
</protein>
<evidence type="ECO:0000313" key="6">
    <source>
        <dbReference type="Proteomes" id="UP000215215"/>
    </source>
</evidence>
<reference evidence="5 6" key="1">
    <citation type="submission" date="2017-07" db="EMBL/GenBank/DDBJ databases">
        <title>Recovery of genomes from metagenomes via a dereplication, aggregation, and scoring strategy.</title>
        <authorList>
            <person name="Sieber C.M."/>
            <person name="Probst A.J."/>
            <person name="Sharrar A."/>
            <person name="Thomas B.C."/>
            <person name="Hess M."/>
            <person name="Tringe S.G."/>
            <person name="Banfield J.F."/>
        </authorList>
    </citation>
    <scope>NUCLEOTIDE SEQUENCE [LARGE SCALE GENOMIC DNA]</scope>
    <source>
        <strain evidence="5">JGI_Cruoil_03_44_89</strain>
    </source>
</reference>
<dbReference type="InterPro" id="IPR006131">
    <property type="entry name" value="Asp_carbamoyltransf_Asp/Orn-bd"/>
</dbReference>
<evidence type="ECO:0000256" key="1">
    <source>
        <dbReference type="ARBA" id="ARBA00022679"/>
    </source>
</evidence>
<dbReference type="PANTHER" id="PTHR45753:SF3">
    <property type="entry name" value="ORNITHINE TRANSCARBAMYLASE, MITOCHONDRIAL"/>
    <property type="match status" value="1"/>
</dbReference>
<accession>A0A235BPJ1</accession>
<evidence type="ECO:0000259" key="3">
    <source>
        <dbReference type="Pfam" id="PF00185"/>
    </source>
</evidence>
<dbReference type="PANTHER" id="PTHR45753">
    <property type="entry name" value="ORNITHINE CARBAMOYLTRANSFERASE, MITOCHONDRIAL"/>
    <property type="match status" value="1"/>
</dbReference>
<dbReference type="AlphaFoldDB" id="A0A235BPJ1"/>
<dbReference type="GO" id="GO:0019240">
    <property type="term" value="P:citrulline biosynthetic process"/>
    <property type="evidence" value="ECO:0007669"/>
    <property type="project" value="TreeGrafter"/>
</dbReference>
<dbReference type="GO" id="GO:0042450">
    <property type="term" value="P:L-arginine biosynthetic process via ornithine"/>
    <property type="evidence" value="ECO:0007669"/>
    <property type="project" value="TreeGrafter"/>
</dbReference>
<sequence length="358" mass="40593">MKTDSFKGRDWIDAEIDYTGEEWETLIDIALDLKKGFLLGEDHTHILRNKTLYLMFFNQSLRTRSTFEVGIQQLGGFACNLEPGKTYTPARKGFEIPYKTERISDVARVLDRTGDALAIRMYGEPAHWIYGFANATIKEFAEYMKIPVINMECDKFHPTQALADMITIKEKFGRFKGLKFVMSWAYSGSTHKPLAVPQSLVLAPTKMGMDVVLARPKGLELDPEVINYCKKFAKQNGTSFEETDSMEDAFRDADIVYPKSWGSLGYFARADKTGKGMKKANLDGMKELFEENKNWICDKKKLSLIKKSGIYMHCLPADRGMEVTDEVIDGPQSVVFDEAENRLHAHKAIMALTMGGRL</sequence>
<organism evidence="5 6">
    <name type="scientific">candidate division WOR-3 bacterium JGI_Cruoil_03_44_89</name>
    <dbReference type="NCBI Taxonomy" id="1973748"/>
    <lineage>
        <taxon>Bacteria</taxon>
        <taxon>Bacteria division WOR-3</taxon>
    </lineage>
</organism>
<evidence type="ECO:0000313" key="5">
    <source>
        <dbReference type="EMBL" id="OYD13919.1"/>
    </source>
</evidence>
<evidence type="ECO:0000256" key="2">
    <source>
        <dbReference type="RuleBase" id="RU003634"/>
    </source>
</evidence>
<dbReference type="Pfam" id="PF02729">
    <property type="entry name" value="OTCace_N"/>
    <property type="match status" value="1"/>
</dbReference>